<keyword evidence="3" id="KW-1185">Reference proteome</keyword>
<accession>A0A919A0W9</accession>
<sequence>MTLHPRPRSRSLATRLAVAAASGAVAVTTLAAAPVLASDGGNEHPRAYKGKVTAKSGLLLRDRPLRGSRVVRHEPYGKVVHIHCKTRGGDVHGNNHWYLLTDGTWAWGSAHYITTVGKVPHWC</sequence>
<evidence type="ECO:0000313" key="3">
    <source>
        <dbReference type="Proteomes" id="UP000608024"/>
    </source>
</evidence>
<proteinExistence type="predicted"/>
<evidence type="ECO:0000313" key="2">
    <source>
        <dbReference type="EMBL" id="GHE81803.1"/>
    </source>
</evidence>
<evidence type="ECO:0000256" key="1">
    <source>
        <dbReference type="SAM" id="SignalP"/>
    </source>
</evidence>
<gene>
    <name evidence="2" type="ORF">GCM10018785_57320</name>
</gene>
<reference evidence="2" key="1">
    <citation type="journal article" date="2014" name="Int. J. Syst. Evol. Microbiol.">
        <title>Complete genome sequence of Corynebacterium casei LMG S-19264T (=DSM 44701T), isolated from a smear-ripened cheese.</title>
        <authorList>
            <consortium name="US DOE Joint Genome Institute (JGI-PGF)"/>
            <person name="Walter F."/>
            <person name="Albersmeier A."/>
            <person name="Kalinowski J."/>
            <person name="Ruckert C."/>
        </authorList>
    </citation>
    <scope>NUCLEOTIDE SEQUENCE</scope>
    <source>
        <strain evidence="2">JCM 4784</strain>
    </source>
</reference>
<feature type="chain" id="PRO_5039335590" description="SH3b domain-containing protein" evidence="1">
    <location>
        <begin position="32"/>
        <end position="123"/>
    </location>
</feature>
<name>A0A919A0W9_9ACTN</name>
<organism evidence="2 3">
    <name type="scientific">Streptomyces longispororuber</name>
    <dbReference type="NCBI Taxonomy" id="68230"/>
    <lineage>
        <taxon>Bacteria</taxon>
        <taxon>Bacillati</taxon>
        <taxon>Actinomycetota</taxon>
        <taxon>Actinomycetes</taxon>
        <taxon>Kitasatosporales</taxon>
        <taxon>Streptomycetaceae</taxon>
        <taxon>Streptomyces</taxon>
    </lineage>
</organism>
<reference evidence="2" key="2">
    <citation type="submission" date="2020-09" db="EMBL/GenBank/DDBJ databases">
        <authorList>
            <person name="Sun Q."/>
            <person name="Ohkuma M."/>
        </authorList>
    </citation>
    <scope>NUCLEOTIDE SEQUENCE</scope>
    <source>
        <strain evidence="2">JCM 4784</strain>
    </source>
</reference>
<dbReference type="AlphaFoldDB" id="A0A919A0W9"/>
<protein>
    <recommendedName>
        <fullName evidence="4">SH3b domain-containing protein</fullName>
    </recommendedName>
</protein>
<keyword evidence="1" id="KW-0732">Signal</keyword>
<dbReference type="Proteomes" id="UP000608024">
    <property type="component" value="Unassembled WGS sequence"/>
</dbReference>
<dbReference type="EMBL" id="BNBT01000119">
    <property type="protein sequence ID" value="GHE81803.1"/>
    <property type="molecule type" value="Genomic_DNA"/>
</dbReference>
<evidence type="ECO:0008006" key="4">
    <source>
        <dbReference type="Google" id="ProtNLM"/>
    </source>
</evidence>
<feature type="signal peptide" evidence="1">
    <location>
        <begin position="1"/>
        <end position="31"/>
    </location>
</feature>
<comment type="caution">
    <text evidence="2">The sequence shown here is derived from an EMBL/GenBank/DDBJ whole genome shotgun (WGS) entry which is preliminary data.</text>
</comment>
<dbReference type="RefSeq" id="WP_190138985.1">
    <property type="nucleotide sequence ID" value="NZ_BNBT01000119.1"/>
</dbReference>